<dbReference type="OrthoDB" id="8193306at2759"/>
<comment type="caution">
    <text evidence="1">The sequence shown here is derived from an EMBL/GenBank/DDBJ whole genome shotgun (WGS) entry which is preliminary data.</text>
</comment>
<reference evidence="1" key="1">
    <citation type="submission" date="2021-02" db="EMBL/GenBank/DDBJ databases">
        <authorList>
            <person name="Nowell W R."/>
        </authorList>
    </citation>
    <scope>NUCLEOTIDE SEQUENCE</scope>
</reference>
<accession>A0A815LM98</accession>
<dbReference type="EMBL" id="CAJNOQ010017892">
    <property type="protein sequence ID" value="CAF1411300.1"/>
    <property type="molecule type" value="Genomic_DNA"/>
</dbReference>
<gene>
    <name evidence="1" type="ORF">GPM918_LOCUS33502</name>
    <name evidence="2" type="ORF">SRO942_LOCUS34188</name>
</gene>
<keyword evidence="3" id="KW-1185">Reference proteome</keyword>
<evidence type="ECO:0000313" key="3">
    <source>
        <dbReference type="Proteomes" id="UP000663829"/>
    </source>
</evidence>
<name>A0A815LM98_9BILA</name>
<dbReference type="Proteomes" id="UP000663829">
    <property type="component" value="Unassembled WGS sequence"/>
</dbReference>
<proteinExistence type="predicted"/>
<protein>
    <submittedName>
        <fullName evidence="1">Uncharacterized protein</fullName>
    </submittedName>
</protein>
<evidence type="ECO:0000313" key="2">
    <source>
        <dbReference type="EMBL" id="CAF4299742.1"/>
    </source>
</evidence>
<sequence length="121" mass="13921">MKDLKMRTMESGLGGADCLMCYTRQTDWKNADKIRDKNAFQITRTAEKTMKLYEEMTKGSGEIKKARNDYGARAGLTAEPISASDHHYLTLTHQYINGTHWFLNILYRLTANILTWADKLL</sequence>
<evidence type="ECO:0000313" key="1">
    <source>
        <dbReference type="EMBL" id="CAF1411300.1"/>
    </source>
</evidence>
<dbReference type="AlphaFoldDB" id="A0A815LM98"/>
<dbReference type="Proteomes" id="UP000681722">
    <property type="component" value="Unassembled WGS sequence"/>
</dbReference>
<organism evidence="1 3">
    <name type="scientific">Didymodactylos carnosus</name>
    <dbReference type="NCBI Taxonomy" id="1234261"/>
    <lineage>
        <taxon>Eukaryota</taxon>
        <taxon>Metazoa</taxon>
        <taxon>Spiralia</taxon>
        <taxon>Gnathifera</taxon>
        <taxon>Rotifera</taxon>
        <taxon>Eurotatoria</taxon>
        <taxon>Bdelloidea</taxon>
        <taxon>Philodinida</taxon>
        <taxon>Philodinidae</taxon>
        <taxon>Didymodactylos</taxon>
    </lineage>
</organism>
<dbReference type="EMBL" id="CAJOBC010083317">
    <property type="protein sequence ID" value="CAF4299742.1"/>
    <property type="molecule type" value="Genomic_DNA"/>
</dbReference>